<gene>
    <name evidence="1" type="ORF">BU25DRAFT_481482</name>
</gene>
<protein>
    <submittedName>
        <fullName evidence="1">Uncharacterized protein</fullName>
    </submittedName>
</protein>
<organism evidence="1 2">
    <name type="scientific">Macroventuria anomochaeta</name>
    <dbReference type="NCBI Taxonomy" id="301207"/>
    <lineage>
        <taxon>Eukaryota</taxon>
        <taxon>Fungi</taxon>
        <taxon>Dikarya</taxon>
        <taxon>Ascomycota</taxon>
        <taxon>Pezizomycotina</taxon>
        <taxon>Dothideomycetes</taxon>
        <taxon>Pleosporomycetidae</taxon>
        <taxon>Pleosporales</taxon>
        <taxon>Pleosporineae</taxon>
        <taxon>Didymellaceae</taxon>
        <taxon>Macroventuria</taxon>
    </lineage>
</organism>
<dbReference type="Proteomes" id="UP000799754">
    <property type="component" value="Unassembled WGS sequence"/>
</dbReference>
<comment type="caution">
    <text evidence="1">The sequence shown here is derived from an EMBL/GenBank/DDBJ whole genome shotgun (WGS) entry which is preliminary data.</text>
</comment>
<proteinExistence type="predicted"/>
<evidence type="ECO:0000313" key="2">
    <source>
        <dbReference type="Proteomes" id="UP000799754"/>
    </source>
</evidence>
<name>A0ACB6SD53_9PLEO</name>
<dbReference type="EMBL" id="MU006705">
    <property type="protein sequence ID" value="KAF2631027.1"/>
    <property type="molecule type" value="Genomic_DNA"/>
</dbReference>
<evidence type="ECO:0000313" key="1">
    <source>
        <dbReference type="EMBL" id="KAF2631027.1"/>
    </source>
</evidence>
<accession>A0ACB6SD53</accession>
<sequence>MPKSTHTRRSTSISQAKIPISLQRKPAKSVACQRCHSRKVKCSGGQPCSNCRDADAIGACVYPTRDRQVKFSQQYVEDLLRENERLRDAGSVAPSSSVGTRQTPTTENQETVQNPLVEDRPQGWFFPMSSLDMPIHISEAADAAFATRFRETLTPHSVHIPRTSYVRDEALMLLSESQFNWPTPARARFLVKVALSTVCQYYHIVLKSSITEALEKAIKNNNDVERLMRCKLLALFALGEVYSSRVTAQEATFPGLPYFAQARRIVSIPAERPTLHAVEIALLLTLYSYNLNRRHTAYLLASSAVRLGIVMGLNMNVPDGLYSNRLAREHRKRLWWTAYVLDRTCCSKLGHPASIADEDIIVDYPSSDNLEGSTDFEHVEYTLKSIELAGLSQQTRQQLYSRRKHHVPFSQRVQTTLKKITKWMETLPPQLQLESGKGSAQPNSIVYLHLRFNQCCIIATRPILLHVLRAHCKSWTDPPINPRTSLPESALTLAETCIQCSRHSYRLLSEAWIHGSFAIFDYFYTQYLFSAATNLALSSLLGSAQSQSDGDNFNTAADIIRQLSQSGNFAAQEFLEHLDAMEESIGKVRSNSLIQDPAPRIPIVNDEASMPFTAPIMTAGMALAEPSLQEFLAETDLAISDIDNPSFDPLQTPYWPGIWGGDEWANG</sequence>
<reference evidence="1" key="1">
    <citation type="journal article" date="2020" name="Stud. Mycol.">
        <title>101 Dothideomycetes genomes: a test case for predicting lifestyles and emergence of pathogens.</title>
        <authorList>
            <person name="Haridas S."/>
            <person name="Albert R."/>
            <person name="Binder M."/>
            <person name="Bloem J."/>
            <person name="Labutti K."/>
            <person name="Salamov A."/>
            <person name="Andreopoulos B."/>
            <person name="Baker S."/>
            <person name="Barry K."/>
            <person name="Bills G."/>
            <person name="Bluhm B."/>
            <person name="Cannon C."/>
            <person name="Castanera R."/>
            <person name="Culley D."/>
            <person name="Daum C."/>
            <person name="Ezra D."/>
            <person name="Gonzalez J."/>
            <person name="Henrissat B."/>
            <person name="Kuo A."/>
            <person name="Liang C."/>
            <person name="Lipzen A."/>
            <person name="Lutzoni F."/>
            <person name="Magnuson J."/>
            <person name="Mondo S."/>
            <person name="Nolan M."/>
            <person name="Ohm R."/>
            <person name="Pangilinan J."/>
            <person name="Park H.-J."/>
            <person name="Ramirez L."/>
            <person name="Alfaro M."/>
            <person name="Sun H."/>
            <person name="Tritt A."/>
            <person name="Yoshinaga Y."/>
            <person name="Zwiers L.-H."/>
            <person name="Turgeon B."/>
            <person name="Goodwin S."/>
            <person name="Spatafora J."/>
            <person name="Crous P."/>
            <person name="Grigoriev I."/>
        </authorList>
    </citation>
    <scope>NUCLEOTIDE SEQUENCE</scope>
    <source>
        <strain evidence="1">CBS 525.71</strain>
    </source>
</reference>
<keyword evidence="2" id="KW-1185">Reference proteome</keyword>